<evidence type="ECO:0000313" key="2">
    <source>
        <dbReference type="Proteomes" id="UP001057402"/>
    </source>
</evidence>
<sequence length="351" mass="38883">MVVPSPIPIRSKKTHAVGIPSLDLSFQGPELAGQLARACEDYGFFKVTNHGVPREVVSRFEAEMKAFFSRPAFEKQMVGPAAPFGYGCKNIGPNGDTGELEYLLLRSDPSSVSDTSRIVSTDPDGFSSAVNNYIDEVRELACEILDLLGEGLPLSDESVFSRLIRDVQNDSLLRINHYPFATKPLSNWTDPCRTRGEGRVGFGEHSDPQILTVLRSNDVEGLQVCLRDGLWVAVPPDPNSFYVLVGDALQAMTNGRLRSVRHRAMANSQKPRMSMVYFGAPPLNSSISPLPEMVTPQNPPIYRPFTWGDYKKALYSLRLGDCRLDLFKILNQQPTTANAKNNNMKSISEED</sequence>
<organism evidence="1 2">
    <name type="scientific">Melastoma candidum</name>
    <dbReference type="NCBI Taxonomy" id="119954"/>
    <lineage>
        <taxon>Eukaryota</taxon>
        <taxon>Viridiplantae</taxon>
        <taxon>Streptophyta</taxon>
        <taxon>Embryophyta</taxon>
        <taxon>Tracheophyta</taxon>
        <taxon>Spermatophyta</taxon>
        <taxon>Magnoliopsida</taxon>
        <taxon>eudicotyledons</taxon>
        <taxon>Gunneridae</taxon>
        <taxon>Pentapetalae</taxon>
        <taxon>rosids</taxon>
        <taxon>malvids</taxon>
        <taxon>Myrtales</taxon>
        <taxon>Melastomataceae</taxon>
        <taxon>Melastomatoideae</taxon>
        <taxon>Melastomateae</taxon>
        <taxon>Melastoma</taxon>
    </lineage>
</organism>
<dbReference type="EMBL" id="CM042886">
    <property type="protein sequence ID" value="KAI4341636.1"/>
    <property type="molecule type" value="Genomic_DNA"/>
</dbReference>
<evidence type="ECO:0000313" key="1">
    <source>
        <dbReference type="EMBL" id="KAI4341636.1"/>
    </source>
</evidence>
<keyword evidence="2" id="KW-1185">Reference proteome</keyword>
<dbReference type="Proteomes" id="UP001057402">
    <property type="component" value="Chromosome 7"/>
</dbReference>
<reference evidence="2" key="1">
    <citation type="journal article" date="2023" name="Front. Plant Sci.">
        <title>Chromosomal-level genome assembly of Melastoma candidum provides insights into trichome evolution.</title>
        <authorList>
            <person name="Zhong Y."/>
            <person name="Wu W."/>
            <person name="Sun C."/>
            <person name="Zou P."/>
            <person name="Liu Y."/>
            <person name="Dai S."/>
            <person name="Zhou R."/>
        </authorList>
    </citation>
    <scope>NUCLEOTIDE SEQUENCE [LARGE SCALE GENOMIC DNA]</scope>
</reference>
<proteinExistence type="predicted"/>
<gene>
    <name evidence="1" type="ORF">MLD38_026334</name>
</gene>
<protein>
    <submittedName>
        <fullName evidence="1">Uncharacterized protein</fullName>
    </submittedName>
</protein>
<name>A0ACB9P044_9MYRT</name>
<comment type="caution">
    <text evidence="1">The sequence shown here is derived from an EMBL/GenBank/DDBJ whole genome shotgun (WGS) entry which is preliminary data.</text>
</comment>
<accession>A0ACB9P044</accession>